<dbReference type="AlphaFoldDB" id="A0AA36UHX5"/>
<name>A0AA36UHX5_9NEIS</name>
<evidence type="ECO:0000313" key="1">
    <source>
        <dbReference type="EMBL" id="EGQ75960.1"/>
    </source>
</evidence>
<dbReference type="Proteomes" id="UP000004982">
    <property type="component" value="Unassembled WGS sequence"/>
</dbReference>
<protein>
    <submittedName>
        <fullName evidence="1">Uncharacterized protein</fullName>
    </submittedName>
</protein>
<gene>
    <name evidence="1" type="ORF">HMPREF9418_2201</name>
</gene>
<evidence type="ECO:0000313" key="2">
    <source>
        <dbReference type="Proteomes" id="UP000004982"/>
    </source>
</evidence>
<accession>A0AA36UHX5</accession>
<sequence length="39" mass="4513">MKKGRLKFSDDLFIVRYLFPYKIAVYSGLNLNQYGVASP</sequence>
<proteinExistence type="predicted"/>
<reference evidence="1 2" key="1">
    <citation type="submission" date="2011-05" db="EMBL/GenBank/DDBJ databases">
        <authorList>
            <person name="Muzny D."/>
            <person name="Qin X."/>
            <person name="Deng J."/>
            <person name="Jiang H."/>
            <person name="Liu Y."/>
            <person name="Qu J."/>
            <person name="Song X.-Z."/>
            <person name="Zhang L."/>
            <person name="Thornton R."/>
            <person name="Coyle M."/>
            <person name="Francisco L."/>
            <person name="Jackson L."/>
            <person name="Javaid M."/>
            <person name="Korchina V."/>
            <person name="Kovar C."/>
            <person name="Mata R."/>
            <person name="Mathew T."/>
            <person name="Ngo R."/>
            <person name="Nguyen L."/>
            <person name="Nguyen N."/>
            <person name="Okwuonu G."/>
            <person name="Ongeri F."/>
            <person name="Pham C."/>
            <person name="Simmons D."/>
            <person name="Wilczek-Boney K."/>
            <person name="Hale W."/>
            <person name="Jakkamsetti A."/>
            <person name="Pham P."/>
            <person name="Ruth R."/>
            <person name="San Lucas F."/>
            <person name="Warren J."/>
            <person name="Zhang J."/>
            <person name="Zhao Z."/>
            <person name="Zhou C."/>
            <person name="Zhu D."/>
            <person name="Lee S."/>
            <person name="Bess C."/>
            <person name="Blankenburg K."/>
            <person name="Forbes L."/>
            <person name="Fu Q."/>
            <person name="Gubbala S."/>
            <person name="Hirani K."/>
            <person name="Jayaseelan J.C."/>
            <person name="Lara F."/>
            <person name="Munidasa M."/>
            <person name="Palculict T."/>
            <person name="Patil S."/>
            <person name="Pu L.-L."/>
            <person name="Saada N."/>
            <person name="Tang L."/>
            <person name="Weissenberger G."/>
            <person name="Zhu Y."/>
            <person name="Hemphill L."/>
            <person name="Shang Y."/>
            <person name="Youmans B."/>
            <person name="Ayvaz T."/>
            <person name="Ross M."/>
            <person name="Santibanez J."/>
            <person name="Aqrawi P."/>
            <person name="Gross S."/>
            <person name="Joshi V."/>
            <person name="Fowler G."/>
            <person name="Nazareth L."/>
            <person name="Reid J."/>
            <person name="Worley K."/>
            <person name="Petrosino J."/>
            <person name="Highlander S."/>
            <person name="Gibbs R."/>
        </authorList>
    </citation>
    <scope>NUCLEOTIDE SEQUENCE [LARGE SCALE GENOMIC DNA]</scope>
    <source>
        <strain evidence="1 2">ATCC 33926</strain>
    </source>
</reference>
<dbReference type="EMBL" id="AFQE01000108">
    <property type="protein sequence ID" value="EGQ75960.1"/>
    <property type="molecule type" value="Genomic_DNA"/>
</dbReference>
<comment type="caution">
    <text evidence="1">The sequence shown here is derived from an EMBL/GenBank/DDBJ whole genome shotgun (WGS) entry which is preliminary data.</text>
</comment>
<organism evidence="1 2">
    <name type="scientific">Neisseria macacae ATCC 33926</name>
    <dbReference type="NCBI Taxonomy" id="997348"/>
    <lineage>
        <taxon>Bacteria</taxon>
        <taxon>Pseudomonadati</taxon>
        <taxon>Pseudomonadota</taxon>
        <taxon>Betaproteobacteria</taxon>
        <taxon>Neisseriales</taxon>
        <taxon>Neisseriaceae</taxon>
        <taxon>Neisseria</taxon>
    </lineage>
</organism>